<reference evidence="1" key="1">
    <citation type="submission" date="2023-07" db="EMBL/GenBank/DDBJ databases">
        <authorList>
            <person name="Pelsma A.J. K."/>
        </authorList>
    </citation>
    <scope>NUCLEOTIDE SEQUENCE</scope>
</reference>
<proteinExistence type="predicted"/>
<dbReference type="AlphaFoldDB" id="A0AA48LYD4"/>
<name>A0AA48LYD4_9ZZZZ</name>
<evidence type="ECO:0000313" key="1">
    <source>
        <dbReference type="EMBL" id="CAJ0861840.1"/>
    </source>
</evidence>
<dbReference type="EMBL" id="OY288114">
    <property type="protein sequence ID" value="CAJ0861840.1"/>
    <property type="molecule type" value="Genomic_DNA"/>
</dbReference>
<organism evidence="1">
    <name type="scientific">freshwater sediment metagenome</name>
    <dbReference type="NCBI Taxonomy" id="556182"/>
    <lineage>
        <taxon>unclassified sequences</taxon>
        <taxon>metagenomes</taxon>
        <taxon>ecological metagenomes</taxon>
    </lineage>
</organism>
<gene>
    <name evidence="1" type="ORF">AMST5_01434</name>
</gene>
<accession>A0AA48LYD4</accession>
<sequence>MLYRRLAVLRADRIGKYDSLIILSRVRSRLTRGSGP</sequence>
<protein>
    <submittedName>
        <fullName evidence="1">Uncharacterized protein</fullName>
    </submittedName>
</protein>